<dbReference type="SUPFAM" id="SSF52949">
    <property type="entry name" value="Macro domain-like"/>
    <property type="match status" value="1"/>
</dbReference>
<dbReference type="PROSITE" id="PS51154">
    <property type="entry name" value="MACRO"/>
    <property type="match status" value="1"/>
</dbReference>
<sequence length="352" mass="40697">MPFFMIRNDITKVRADAIVNPANEELLEGSGTSRAIYLAAGEEKLDKACRKIGRCELGKAAATPAFRLTAQYIFHAVGPVWINGERGEEEILYHTYMETLRLAEDYRLDSIAFPLLSAGNYGFPKEIAMRTAVRAISEFLMDHEMTIYLVLYDQDSFAISRKLSESIEAYIDDHYVEENDERIPGDEDYPETAKEEFRMKLDNIPVTASMPRPQRAAQRIEQRADQEVQMNFLEQLLRKKEETFSQALLRMIDERGLKDSYVYKKANIDRRHFSKIRNHPDYTPNKKTVIAFAVALELSLEETNDLLMKAGYAFSNCSKFDVIIRYFIEKKDYDIFEINEALFSFHQPTLGE</sequence>
<dbReference type="PANTHER" id="PTHR11106">
    <property type="entry name" value="GANGLIOSIDE INDUCED DIFFERENTIATION ASSOCIATED PROTEIN 2-RELATED"/>
    <property type="match status" value="1"/>
</dbReference>
<dbReference type="AlphaFoldDB" id="A0A916QB79"/>
<organism evidence="2 3">
    <name type="scientific">Anaerostipes butyraticus</name>
    <dbReference type="NCBI Taxonomy" id="645466"/>
    <lineage>
        <taxon>Bacteria</taxon>
        <taxon>Bacillati</taxon>
        <taxon>Bacillota</taxon>
        <taxon>Clostridia</taxon>
        <taxon>Lachnospirales</taxon>
        <taxon>Lachnospiraceae</taxon>
        <taxon>Anaerostipes</taxon>
    </lineage>
</organism>
<reference evidence="2" key="1">
    <citation type="submission" date="2020-06" db="EMBL/GenBank/DDBJ databases">
        <title>Characterization of fructooligosaccharide metabolism and fructooligosaccharide-degrading enzymes in human commensal butyrate producers.</title>
        <authorList>
            <person name="Tanno H."/>
            <person name="Fujii T."/>
            <person name="Hirano K."/>
            <person name="Maeno S."/>
            <person name="Tonozuka T."/>
            <person name="Sakamoto M."/>
            <person name="Ohkuma M."/>
            <person name="Tochio T."/>
            <person name="Endo A."/>
        </authorList>
    </citation>
    <scope>NUCLEOTIDE SEQUENCE</scope>
    <source>
        <strain evidence="2">JCM 17466</strain>
    </source>
</reference>
<dbReference type="Gene3D" id="3.40.220.10">
    <property type="entry name" value="Leucine Aminopeptidase, subunit E, domain 1"/>
    <property type="match status" value="1"/>
</dbReference>
<dbReference type="InterPro" id="IPR043472">
    <property type="entry name" value="Macro_dom-like"/>
</dbReference>
<accession>A0A916QB79</accession>
<dbReference type="InterPro" id="IPR002589">
    <property type="entry name" value="Macro_dom"/>
</dbReference>
<gene>
    <name evidence="2" type="ORF">ANBU17_26270</name>
</gene>
<name>A0A916QB79_9FIRM</name>
<dbReference type="EMBL" id="BLYI01000062">
    <property type="protein sequence ID" value="GFO86280.1"/>
    <property type="molecule type" value="Genomic_DNA"/>
</dbReference>
<dbReference type="Proteomes" id="UP000613208">
    <property type="component" value="Unassembled WGS sequence"/>
</dbReference>
<dbReference type="RefSeq" id="WP_201311941.1">
    <property type="nucleotide sequence ID" value="NZ_BLYI01000062.1"/>
</dbReference>
<proteinExistence type="predicted"/>
<feature type="domain" description="Macro" evidence="1">
    <location>
        <begin position="1"/>
        <end position="168"/>
    </location>
</feature>
<comment type="caution">
    <text evidence="2">The sequence shown here is derived from an EMBL/GenBank/DDBJ whole genome shotgun (WGS) entry which is preliminary data.</text>
</comment>
<evidence type="ECO:0000313" key="3">
    <source>
        <dbReference type="Proteomes" id="UP000613208"/>
    </source>
</evidence>
<dbReference type="Pfam" id="PF01661">
    <property type="entry name" value="Macro"/>
    <property type="match status" value="1"/>
</dbReference>
<evidence type="ECO:0000313" key="2">
    <source>
        <dbReference type="EMBL" id="GFO86280.1"/>
    </source>
</evidence>
<keyword evidence="3" id="KW-1185">Reference proteome</keyword>
<dbReference type="PANTHER" id="PTHR11106:SF27">
    <property type="entry name" value="MACRO DOMAIN-CONTAINING PROTEIN"/>
    <property type="match status" value="1"/>
</dbReference>
<protein>
    <recommendedName>
        <fullName evidence="1">Macro domain-containing protein</fullName>
    </recommendedName>
</protein>
<evidence type="ECO:0000259" key="1">
    <source>
        <dbReference type="PROSITE" id="PS51154"/>
    </source>
</evidence>
<dbReference type="SMART" id="SM00506">
    <property type="entry name" value="A1pp"/>
    <property type="match status" value="1"/>
</dbReference>